<organism evidence="2 3">
    <name type="scientific">Suillus discolor</name>
    <dbReference type="NCBI Taxonomy" id="1912936"/>
    <lineage>
        <taxon>Eukaryota</taxon>
        <taxon>Fungi</taxon>
        <taxon>Dikarya</taxon>
        <taxon>Basidiomycota</taxon>
        <taxon>Agaricomycotina</taxon>
        <taxon>Agaricomycetes</taxon>
        <taxon>Agaricomycetidae</taxon>
        <taxon>Boletales</taxon>
        <taxon>Suillineae</taxon>
        <taxon>Suillaceae</taxon>
        <taxon>Suillus</taxon>
    </lineage>
</organism>
<keyword evidence="1" id="KW-0812">Transmembrane</keyword>
<feature type="transmembrane region" description="Helical" evidence="1">
    <location>
        <begin position="12"/>
        <end position="40"/>
    </location>
</feature>
<protein>
    <submittedName>
        <fullName evidence="2">Uncharacterized protein</fullName>
    </submittedName>
</protein>
<dbReference type="GeneID" id="64706376"/>
<evidence type="ECO:0000313" key="2">
    <source>
        <dbReference type="EMBL" id="KAG2105831.1"/>
    </source>
</evidence>
<reference evidence="2" key="1">
    <citation type="journal article" date="2020" name="New Phytol.">
        <title>Comparative genomics reveals dynamic genome evolution in host specialist ectomycorrhizal fungi.</title>
        <authorList>
            <person name="Lofgren L.A."/>
            <person name="Nguyen N.H."/>
            <person name="Vilgalys R."/>
            <person name="Ruytinx J."/>
            <person name="Liao H.L."/>
            <person name="Branco S."/>
            <person name="Kuo A."/>
            <person name="LaButti K."/>
            <person name="Lipzen A."/>
            <person name="Andreopoulos W."/>
            <person name="Pangilinan J."/>
            <person name="Riley R."/>
            <person name="Hundley H."/>
            <person name="Na H."/>
            <person name="Barry K."/>
            <person name="Grigoriev I.V."/>
            <person name="Stajich J.E."/>
            <person name="Kennedy P.G."/>
        </authorList>
    </citation>
    <scope>NUCLEOTIDE SEQUENCE</scope>
    <source>
        <strain evidence="2">FC423</strain>
    </source>
</reference>
<evidence type="ECO:0000313" key="3">
    <source>
        <dbReference type="Proteomes" id="UP000823399"/>
    </source>
</evidence>
<comment type="caution">
    <text evidence="2">The sequence shown here is derived from an EMBL/GenBank/DDBJ whole genome shotgun (WGS) entry which is preliminary data.</text>
</comment>
<keyword evidence="1" id="KW-0472">Membrane</keyword>
<gene>
    <name evidence="2" type="ORF">F5147DRAFT_838026</name>
</gene>
<sequence length="56" mass="6558">MSTSKHRLRDLHYLLIRLLLAFLKISTCSSLYASWIVMILHRFSTLTDLLGYCRSV</sequence>
<dbReference type="AlphaFoldDB" id="A0A9P7JSQ8"/>
<evidence type="ECO:0000256" key="1">
    <source>
        <dbReference type="SAM" id="Phobius"/>
    </source>
</evidence>
<accession>A0A9P7JSQ8</accession>
<keyword evidence="3" id="KW-1185">Reference proteome</keyword>
<keyword evidence="1" id="KW-1133">Transmembrane helix</keyword>
<name>A0A9P7JSQ8_9AGAM</name>
<dbReference type="Proteomes" id="UP000823399">
    <property type="component" value="Unassembled WGS sequence"/>
</dbReference>
<dbReference type="EMBL" id="JABBWM010000037">
    <property type="protein sequence ID" value="KAG2105831.1"/>
    <property type="molecule type" value="Genomic_DNA"/>
</dbReference>
<proteinExistence type="predicted"/>
<dbReference type="RefSeq" id="XP_041291387.1">
    <property type="nucleotide sequence ID" value="XM_041444117.1"/>
</dbReference>